<reference evidence="2" key="1">
    <citation type="submission" date="2021-01" db="EMBL/GenBank/DDBJ databases">
        <authorList>
            <person name="Sun H.-H."/>
            <person name="Zhang S."/>
            <person name="Zhang Y.-J."/>
        </authorList>
    </citation>
    <scope>NUCLEOTIDE SEQUENCE</scope>
    <source>
        <strain evidence="2">CMM1</strain>
    </source>
</reference>
<dbReference type="InterPro" id="IPR051289">
    <property type="entry name" value="LAGLIDADG_Endonuclease"/>
</dbReference>
<feature type="domain" description="Homing endonuclease LAGLIDADG" evidence="1">
    <location>
        <begin position="50"/>
        <end position="104"/>
    </location>
</feature>
<dbReference type="RefSeq" id="YP_010218610.1">
    <property type="nucleotide sequence ID" value="NC_058917.1"/>
</dbReference>
<dbReference type="InterPro" id="IPR004860">
    <property type="entry name" value="LAGLIDADG_dom"/>
</dbReference>
<dbReference type="GeneID" id="68665150"/>
<keyword evidence="2" id="KW-0540">Nuclease</keyword>
<proteinExistence type="predicted"/>
<dbReference type="InterPro" id="IPR027434">
    <property type="entry name" value="Homing_endonucl"/>
</dbReference>
<dbReference type="Gene3D" id="3.10.28.10">
    <property type="entry name" value="Homing endonucleases"/>
    <property type="match status" value="2"/>
</dbReference>
<sequence>MDGERGAGVGAGPLLIHYPASPSSEGGGGCIARATRARRFAGKWTRRGPYFGVGSISVSKQGVGRYQVQSLKDLTNIIIPHFYNKYPLLTQKKRRDFLLFKSIVELMIRKEHLTEEGLIKIISILSSNNKSLNEQVTKSFTGILPIERPLVVEPEEIDPHRLAGFVDGEGCFFVENSKKTTTKTGYSVELRFSVNQHYQLAGGLHTLINRPLSHIFFILERGFIKLFKCGTIMIRANKSIVEFIVSSLKDIINKIIPFFFYQFPIHGPAGSPAPSFFIMAKMNGGADRGVKKGLDYADFCKVVSITQSKAQLTVSGL</sequence>
<keyword evidence="2" id="KW-0378">Hydrolase</keyword>
<gene>
    <name evidence="2" type="primary">orf317</name>
</gene>
<evidence type="ECO:0000313" key="2">
    <source>
        <dbReference type="EMBL" id="UBU98490.1"/>
    </source>
</evidence>
<keyword evidence="2" id="KW-0255">Endonuclease</keyword>
<dbReference type="PANTHER" id="PTHR36181:SF4">
    <property type="entry name" value="LAGLIDADG ENDONUCLEASE"/>
    <property type="match status" value="1"/>
</dbReference>
<name>A0A8K1MHB3_9PEZI</name>
<dbReference type="GO" id="GO:0005739">
    <property type="term" value="C:mitochondrion"/>
    <property type="evidence" value="ECO:0007669"/>
    <property type="project" value="UniProtKB-ARBA"/>
</dbReference>
<accession>A0A8K1MHB3</accession>
<protein>
    <submittedName>
        <fullName evidence="2">LAGLIDADG endonuclease</fullName>
    </submittedName>
</protein>
<organism evidence="2">
    <name type="scientific">Morchella brunnea</name>
    <dbReference type="NCBI Taxonomy" id="1174671"/>
    <lineage>
        <taxon>Eukaryota</taxon>
        <taxon>Fungi</taxon>
        <taxon>Dikarya</taxon>
        <taxon>Ascomycota</taxon>
        <taxon>Pezizomycotina</taxon>
        <taxon>Pezizomycetes</taxon>
        <taxon>Pezizales</taxon>
        <taxon>Morchellaceae</taxon>
        <taxon>Morchella</taxon>
    </lineage>
</organism>
<geneLocation type="mitochondrion" evidence="2"/>
<dbReference type="Pfam" id="PF00961">
    <property type="entry name" value="LAGLIDADG_1"/>
    <property type="match status" value="2"/>
</dbReference>
<evidence type="ECO:0000259" key="1">
    <source>
        <dbReference type="Pfam" id="PF00961"/>
    </source>
</evidence>
<dbReference type="GO" id="GO:0004519">
    <property type="term" value="F:endonuclease activity"/>
    <property type="evidence" value="ECO:0007669"/>
    <property type="project" value="UniProtKB-KW"/>
</dbReference>
<dbReference type="SUPFAM" id="SSF55608">
    <property type="entry name" value="Homing endonucleases"/>
    <property type="match status" value="2"/>
</dbReference>
<dbReference type="PANTHER" id="PTHR36181">
    <property type="entry name" value="INTRON-ENCODED ENDONUCLEASE AI3-RELATED"/>
    <property type="match status" value="1"/>
</dbReference>
<dbReference type="EMBL" id="MW538937">
    <property type="protein sequence ID" value="UBU98490.1"/>
    <property type="molecule type" value="Genomic_DNA"/>
</dbReference>
<dbReference type="AlphaFoldDB" id="A0A8K1MHB3"/>
<feature type="domain" description="Homing endonuclease LAGLIDADG" evidence="1">
    <location>
        <begin position="162"/>
        <end position="259"/>
    </location>
</feature>
<keyword evidence="2" id="KW-0496">Mitochondrion</keyword>